<dbReference type="EMBL" id="QTSX02006635">
    <property type="protein sequence ID" value="KAJ9052601.1"/>
    <property type="molecule type" value="Genomic_DNA"/>
</dbReference>
<keyword evidence="2" id="KW-1185">Reference proteome</keyword>
<dbReference type="Proteomes" id="UP001165960">
    <property type="component" value="Unassembled WGS sequence"/>
</dbReference>
<comment type="caution">
    <text evidence="1">The sequence shown here is derived from an EMBL/GenBank/DDBJ whole genome shotgun (WGS) entry which is preliminary data.</text>
</comment>
<protein>
    <submittedName>
        <fullName evidence="1">Uncharacterized protein</fullName>
    </submittedName>
</protein>
<proteinExistence type="predicted"/>
<sequence>MVSHKSAPGDKVEPVYGTNYSVSYLTLQDAPAVGLYWDLQLPSENPFLGDGTEVMESDLENIYNTTISIPQRIIMDLSGEMWALPVDSAKSVLYISIALPQQIKLEDFVKVELYSSIKFESLGEMNYHLSKAGNYYSVEAKEDSLQVNIFGFNRNIPRIADMILAALVDPWVGWEEFAMFKYSVSGLD</sequence>
<reference evidence="1" key="1">
    <citation type="submission" date="2022-04" db="EMBL/GenBank/DDBJ databases">
        <title>Genome of the entomopathogenic fungus Entomophthora muscae.</title>
        <authorList>
            <person name="Elya C."/>
            <person name="Lovett B.R."/>
            <person name="Lee E."/>
            <person name="Macias A.M."/>
            <person name="Hajek A.E."/>
            <person name="De Bivort B.L."/>
            <person name="Kasson M.T."/>
            <person name="De Fine Licht H.H."/>
            <person name="Stajich J.E."/>
        </authorList>
    </citation>
    <scope>NUCLEOTIDE SEQUENCE</scope>
    <source>
        <strain evidence="1">Berkeley</strain>
    </source>
</reference>
<evidence type="ECO:0000313" key="1">
    <source>
        <dbReference type="EMBL" id="KAJ9052601.1"/>
    </source>
</evidence>
<organism evidence="1 2">
    <name type="scientific">Entomophthora muscae</name>
    <dbReference type="NCBI Taxonomy" id="34485"/>
    <lineage>
        <taxon>Eukaryota</taxon>
        <taxon>Fungi</taxon>
        <taxon>Fungi incertae sedis</taxon>
        <taxon>Zoopagomycota</taxon>
        <taxon>Entomophthoromycotina</taxon>
        <taxon>Entomophthoromycetes</taxon>
        <taxon>Entomophthorales</taxon>
        <taxon>Entomophthoraceae</taxon>
        <taxon>Entomophthora</taxon>
    </lineage>
</organism>
<gene>
    <name evidence="1" type="ORF">DSO57_1032560</name>
</gene>
<evidence type="ECO:0000313" key="2">
    <source>
        <dbReference type="Proteomes" id="UP001165960"/>
    </source>
</evidence>
<name>A0ACC2RRC2_9FUNG</name>
<accession>A0ACC2RRC2</accession>